<sequence>MTQIKITLKRHTPTGLEPMADGLIRFQAKRRIDTNKNVIVREPFDITLDKQGTATINLPATDGTYIWHVAELPGTTNSYDRYVTVPDSKQTIDYTDLTDVDPATWTPTTMIGGRLLQVRVATSQQAAQELSTQHPDDMIVWFDETATALAAATQAAEQTKTTDDELMEG</sequence>
<accession>A0A430FIC1</accession>
<comment type="caution">
    <text evidence="1">The sequence shown here is derived from an EMBL/GenBank/DDBJ whole genome shotgun (WGS) entry which is preliminary data.</text>
</comment>
<dbReference type="RefSeq" id="WP_126029291.1">
    <property type="nucleotide sequence ID" value="NZ_QXGJ01000001.1"/>
</dbReference>
<dbReference type="Proteomes" id="UP000288607">
    <property type="component" value="Unassembled WGS sequence"/>
</dbReference>
<evidence type="ECO:0000313" key="1">
    <source>
        <dbReference type="EMBL" id="RSX52644.1"/>
    </source>
</evidence>
<name>A0A430FIC1_9BIFI</name>
<protein>
    <submittedName>
        <fullName evidence="1">Uncharacterized protein</fullName>
    </submittedName>
</protein>
<reference evidence="1 2" key="1">
    <citation type="submission" date="2018-09" db="EMBL/GenBank/DDBJ databases">
        <title>Characterization of the phylogenetic diversity of five novel species belonging to the genus Bifidobacterium.</title>
        <authorList>
            <person name="Lugli G.A."/>
            <person name="Duranti S."/>
            <person name="Milani C."/>
        </authorList>
    </citation>
    <scope>NUCLEOTIDE SEQUENCE [LARGE SCALE GENOMIC DNA]</scope>
    <source>
        <strain evidence="1 2">2028B</strain>
    </source>
</reference>
<dbReference type="OrthoDB" id="3233033at2"/>
<keyword evidence="2" id="KW-1185">Reference proteome</keyword>
<dbReference type="AlphaFoldDB" id="A0A430FIC1"/>
<organism evidence="1 2">
    <name type="scientific">Bifidobacterium callimiconis</name>
    <dbReference type="NCBI Taxonomy" id="2306973"/>
    <lineage>
        <taxon>Bacteria</taxon>
        <taxon>Bacillati</taxon>
        <taxon>Actinomycetota</taxon>
        <taxon>Actinomycetes</taxon>
        <taxon>Bifidobacteriales</taxon>
        <taxon>Bifidobacteriaceae</taxon>
        <taxon>Bifidobacterium</taxon>
    </lineage>
</organism>
<proteinExistence type="predicted"/>
<gene>
    <name evidence="1" type="ORF">D2E23_0372</name>
</gene>
<dbReference type="EMBL" id="QXGJ01000001">
    <property type="protein sequence ID" value="RSX52644.1"/>
    <property type="molecule type" value="Genomic_DNA"/>
</dbReference>
<evidence type="ECO:0000313" key="2">
    <source>
        <dbReference type="Proteomes" id="UP000288607"/>
    </source>
</evidence>